<evidence type="ECO:0000313" key="3">
    <source>
        <dbReference type="EMBL" id="KAF2799259.1"/>
    </source>
</evidence>
<protein>
    <recommendedName>
        <fullName evidence="5">Lytic polysaccharide monooxygenase</fullName>
    </recommendedName>
</protein>
<evidence type="ECO:0008006" key="5">
    <source>
        <dbReference type="Google" id="ProtNLM"/>
    </source>
</evidence>
<keyword evidence="4" id="KW-1185">Reference proteome</keyword>
<keyword evidence="2" id="KW-0732">Signal</keyword>
<proteinExistence type="predicted"/>
<dbReference type="Proteomes" id="UP000799757">
    <property type="component" value="Unassembled WGS sequence"/>
</dbReference>
<feature type="region of interest" description="Disordered" evidence="1">
    <location>
        <begin position="180"/>
        <end position="199"/>
    </location>
</feature>
<name>A0A6A6XS81_9PLEO</name>
<feature type="signal peptide" evidence="2">
    <location>
        <begin position="1"/>
        <end position="18"/>
    </location>
</feature>
<evidence type="ECO:0000256" key="2">
    <source>
        <dbReference type="SAM" id="SignalP"/>
    </source>
</evidence>
<gene>
    <name evidence="3" type="ORF">K505DRAFT_294905</name>
</gene>
<dbReference type="OrthoDB" id="5230873at2759"/>
<feature type="chain" id="PRO_5025643409" description="Lytic polysaccharide monooxygenase" evidence="2">
    <location>
        <begin position="19"/>
        <end position="199"/>
    </location>
</feature>
<accession>A0A6A6XS81</accession>
<evidence type="ECO:0000256" key="1">
    <source>
        <dbReference type="SAM" id="MobiDB-lite"/>
    </source>
</evidence>
<reference evidence="3" key="1">
    <citation type="journal article" date="2020" name="Stud. Mycol.">
        <title>101 Dothideomycetes genomes: a test case for predicting lifestyles and emergence of pathogens.</title>
        <authorList>
            <person name="Haridas S."/>
            <person name="Albert R."/>
            <person name="Binder M."/>
            <person name="Bloem J."/>
            <person name="Labutti K."/>
            <person name="Salamov A."/>
            <person name="Andreopoulos B."/>
            <person name="Baker S."/>
            <person name="Barry K."/>
            <person name="Bills G."/>
            <person name="Bluhm B."/>
            <person name="Cannon C."/>
            <person name="Castanera R."/>
            <person name="Culley D."/>
            <person name="Daum C."/>
            <person name="Ezra D."/>
            <person name="Gonzalez J."/>
            <person name="Henrissat B."/>
            <person name="Kuo A."/>
            <person name="Liang C."/>
            <person name="Lipzen A."/>
            <person name="Lutzoni F."/>
            <person name="Magnuson J."/>
            <person name="Mondo S."/>
            <person name="Nolan M."/>
            <person name="Ohm R."/>
            <person name="Pangilinan J."/>
            <person name="Park H.-J."/>
            <person name="Ramirez L."/>
            <person name="Alfaro M."/>
            <person name="Sun H."/>
            <person name="Tritt A."/>
            <person name="Yoshinaga Y."/>
            <person name="Zwiers L.-H."/>
            <person name="Turgeon B."/>
            <person name="Goodwin S."/>
            <person name="Spatafora J."/>
            <person name="Crous P."/>
            <person name="Grigoriev I."/>
        </authorList>
    </citation>
    <scope>NUCLEOTIDE SEQUENCE</scope>
    <source>
        <strain evidence="3">CBS 109.77</strain>
    </source>
</reference>
<dbReference type="EMBL" id="MU001767">
    <property type="protein sequence ID" value="KAF2799259.1"/>
    <property type="molecule type" value="Genomic_DNA"/>
</dbReference>
<dbReference type="AlphaFoldDB" id="A0A6A6XS81"/>
<sequence>MSILKLALFASLPFVALGARQRRATTDEFELFAYGPKLGGPGLFYADGYAYIGDPSLSNSSDAATVICRSSLNGAFTGSPNTTNLANSTSADWSNVTLFVPGPSNTDHRVGFLDSSNTTTSSDIITDSFFFYGSTAMVKGSDGSLETFWTGLAVGNTGVYALYWNDTSLGQVHLTMRNVGPSSPPAAVPISTVTPASRS</sequence>
<organism evidence="3 4">
    <name type="scientific">Melanomma pulvis-pyrius CBS 109.77</name>
    <dbReference type="NCBI Taxonomy" id="1314802"/>
    <lineage>
        <taxon>Eukaryota</taxon>
        <taxon>Fungi</taxon>
        <taxon>Dikarya</taxon>
        <taxon>Ascomycota</taxon>
        <taxon>Pezizomycotina</taxon>
        <taxon>Dothideomycetes</taxon>
        <taxon>Pleosporomycetidae</taxon>
        <taxon>Pleosporales</taxon>
        <taxon>Melanommataceae</taxon>
        <taxon>Melanomma</taxon>
    </lineage>
</organism>
<evidence type="ECO:0000313" key="4">
    <source>
        <dbReference type="Proteomes" id="UP000799757"/>
    </source>
</evidence>